<evidence type="ECO:0000256" key="2">
    <source>
        <dbReference type="ARBA" id="ARBA00022679"/>
    </source>
</evidence>
<dbReference type="OrthoDB" id="529273at2759"/>
<evidence type="ECO:0000256" key="5">
    <source>
        <dbReference type="SAM" id="Phobius"/>
    </source>
</evidence>
<reference evidence="7 8" key="1">
    <citation type="journal article" date="2018" name="BMC Genomics">
        <title>Genomic comparison of Trypanosoma conorhini and Trypanosoma rangeli to Trypanosoma cruzi strains of high and low virulence.</title>
        <authorList>
            <person name="Bradwell K.R."/>
            <person name="Koparde V.N."/>
            <person name="Matveyev A.V."/>
            <person name="Serrano M.G."/>
            <person name="Alves J.M."/>
            <person name="Parikh H."/>
            <person name="Huang B."/>
            <person name="Lee V."/>
            <person name="Espinosa-Alvarez O."/>
            <person name="Ortiz P.A."/>
            <person name="Costa-Martins A.G."/>
            <person name="Teixeira M.M."/>
            <person name="Buck G.A."/>
        </authorList>
    </citation>
    <scope>NUCLEOTIDE SEQUENCE [LARGE SCALE GENOMIC DNA]</scope>
    <source>
        <strain evidence="7 8">AM80</strain>
    </source>
</reference>
<gene>
    <name evidence="7" type="ORF">TraAM80_03717</name>
</gene>
<keyword evidence="8" id="KW-1185">Reference proteome</keyword>
<evidence type="ECO:0000256" key="3">
    <source>
        <dbReference type="ARBA" id="ARBA00023180"/>
    </source>
</evidence>
<dbReference type="OMA" id="GIANCVW"/>
<evidence type="ECO:0000313" key="7">
    <source>
        <dbReference type="EMBL" id="RNF06901.1"/>
    </source>
</evidence>
<keyword evidence="5" id="KW-0472">Membrane</keyword>
<evidence type="ECO:0000313" key="8">
    <source>
        <dbReference type="Proteomes" id="UP000283634"/>
    </source>
</evidence>
<dbReference type="RefSeq" id="XP_029239513.1">
    <property type="nucleotide sequence ID" value="XM_029380670.1"/>
</dbReference>
<evidence type="ECO:0000256" key="4">
    <source>
        <dbReference type="SAM" id="MobiDB-lite"/>
    </source>
</evidence>
<evidence type="ECO:0000259" key="6">
    <source>
        <dbReference type="Pfam" id="PF04577"/>
    </source>
</evidence>
<dbReference type="PANTHER" id="PTHR20961">
    <property type="entry name" value="GLYCOSYLTRANSFERASE"/>
    <property type="match status" value="1"/>
</dbReference>
<dbReference type="EC" id="2.4.-.-" evidence="7"/>
<dbReference type="InterPro" id="IPR007657">
    <property type="entry name" value="Glycosyltransferase_61"/>
</dbReference>
<feature type="domain" description="Glycosyltransferase 61 catalytic" evidence="6">
    <location>
        <begin position="493"/>
        <end position="604"/>
    </location>
</feature>
<proteinExistence type="predicted"/>
<comment type="caution">
    <text evidence="7">The sequence shown here is derived from an EMBL/GenBank/DDBJ whole genome shotgun (WGS) entry which is preliminary data.</text>
</comment>
<name>A0A3R7NI63_TRYRA</name>
<dbReference type="AlphaFoldDB" id="A0A3R7NI63"/>
<keyword evidence="1 7" id="KW-0328">Glycosyltransferase</keyword>
<keyword evidence="3" id="KW-0325">Glycoprotein</keyword>
<accession>A0A3R7NI63</accession>
<dbReference type="EMBL" id="MKGL01000098">
    <property type="protein sequence ID" value="RNF06901.1"/>
    <property type="molecule type" value="Genomic_DNA"/>
</dbReference>
<dbReference type="VEuPathDB" id="TriTrypDB:TRSC58_03122"/>
<feature type="region of interest" description="Disordered" evidence="4">
    <location>
        <begin position="153"/>
        <end position="173"/>
    </location>
</feature>
<feature type="transmembrane region" description="Helical" evidence="5">
    <location>
        <begin position="59"/>
        <end position="92"/>
    </location>
</feature>
<organism evidence="7 8">
    <name type="scientific">Trypanosoma rangeli</name>
    <dbReference type="NCBI Taxonomy" id="5698"/>
    <lineage>
        <taxon>Eukaryota</taxon>
        <taxon>Discoba</taxon>
        <taxon>Euglenozoa</taxon>
        <taxon>Kinetoplastea</taxon>
        <taxon>Metakinetoplastina</taxon>
        <taxon>Trypanosomatida</taxon>
        <taxon>Trypanosomatidae</taxon>
        <taxon>Trypanosoma</taxon>
        <taxon>Herpetosoma</taxon>
    </lineage>
</organism>
<dbReference type="GO" id="GO:0016757">
    <property type="term" value="F:glycosyltransferase activity"/>
    <property type="evidence" value="ECO:0007669"/>
    <property type="project" value="UniProtKB-KW"/>
</dbReference>
<keyword evidence="2 7" id="KW-0808">Transferase</keyword>
<keyword evidence="5" id="KW-1133">Transmembrane helix</keyword>
<dbReference type="Pfam" id="PF04577">
    <property type="entry name" value="Glyco_transf_61"/>
    <property type="match status" value="1"/>
</dbReference>
<keyword evidence="5" id="KW-0812">Transmembrane</keyword>
<protein>
    <submittedName>
        <fullName evidence="7">Glycosyltransferase</fullName>
        <ecNumber evidence="7">2.4.-.-</ecNumber>
    </submittedName>
</protein>
<sequence length="698" mass="77445">MVSVFMQLTPSLHLPLHACVRACVLVSVKSLLFPLPPPSSFSRDEMLRVTVGKSSETVIGFHACMCALNASTCLFSVVVTSLLSCVSLYFRVELSGGCFMRRARKDDVDKSALLPATRWNRQRQQRHLRAFAAVILLVCFVAFAHNKLAAPRESLAPPGQDTSTVLQPTAAHPHAAEKEPDILPYWQDAFDAQVRNESPSATWGCDWLVAPVGKTLRLAPMCAVDGSSNSSHGRGPFKPPCPSEALSSGSLAMHGGATRANCVKRGFQRKCYVENLILHQGKLFTFKAGRGALPSVIFLADGVREWLGKHHQYYGTPVREVPTATETEPTILSHCTFLVTAPVVFIFRMSGHSTYHLWWNNLGPFFDTLHDDFGRHGGRGAAGVLGGESPVIITVDHKPHTGPKAPHLLDELLHYFTTVPILYASEFTAPTCFTRVILGTSASGFNQAALRHWLLPRIALRHRLAQFFVARKERVAVTVSSARATTLRCLIPHYDGRLPTVFNQWLAWKLQRSRWLPQQPRVVYLSRNHPNITRGRKVVNEAEVLPALEAAVLAATGRPLRRVFFEEMAYVDQITAMAETNILIAPHGGGIANCVWMPPGSVVVEFVPPAGATLPEMYRKMCRTAAGNGVPPIEHISFVAGQDPAELVSGFAVANRAWKKNKRLFSNIWMPKQRLLEHFSRALEMYRRTRESTRWQEP</sequence>
<dbReference type="InterPro" id="IPR049625">
    <property type="entry name" value="Glyco_transf_61_cat"/>
</dbReference>
<dbReference type="GeneID" id="40327650"/>
<dbReference type="Proteomes" id="UP000283634">
    <property type="component" value="Unassembled WGS sequence"/>
</dbReference>
<feature type="transmembrane region" description="Helical" evidence="5">
    <location>
        <begin position="128"/>
        <end position="145"/>
    </location>
</feature>
<evidence type="ECO:0000256" key="1">
    <source>
        <dbReference type="ARBA" id="ARBA00022676"/>
    </source>
</evidence>